<gene>
    <name evidence="10" type="ORF">NC797_15320</name>
</gene>
<dbReference type="Gene3D" id="3.30.450.20">
    <property type="entry name" value="PAS domain"/>
    <property type="match status" value="1"/>
</dbReference>
<dbReference type="Proteomes" id="UP001145050">
    <property type="component" value="Unassembled WGS sequence"/>
</dbReference>
<evidence type="ECO:0000256" key="1">
    <source>
        <dbReference type="ARBA" id="ARBA00004236"/>
    </source>
</evidence>
<dbReference type="Gene3D" id="3.30.70.270">
    <property type="match status" value="1"/>
</dbReference>
<dbReference type="PROSITE" id="PS50112">
    <property type="entry name" value="PAS"/>
    <property type="match status" value="1"/>
</dbReference>
<keyword evidence="4" id="KW-1133">Transmembrane helix</keyword>
<dbReference type="InterPro" id="IPR000700">
    <property type="entry name" value="PAS-assoc_C"/>
</dbReference>
<dbReference type="PROSITE" id="PS50885">
    <property type="entry name" value="HAMP"/>
    <property type="match status" value="1"/>
</dbReference>
<dbReference type="GO" id="GO:0005886">
    <property type="term" value="C:plasma membrane"/>
    <property type="evidence" value="ECO:0007669"/>
    <property type="project" value="UniProtKB-SubCell"/>
</dbReference>
<dbReference type="InterPro" id="IPR000160">
    <property type="entry name" value="GGDEF_dom"/>
</dbReference>
<dbReference type="SMART" id="SM00304">
    <property type="entry name" value="HAMP"/>
    <property type="match status" value="1"/>
</dbReference>
<evidence type="ECO:0000313" key="10">
    <source>
        <dbReference type="EMBL" id="MDC3425877.1"/>
    </source>
</evidence>
<dbReference type="InterPro" id="IPR013656">
    <property type="entry name" value="PAS_4"/>
</dbReference>
<feature type="domain" description="PAC" evidence="6">
    <location>
        <begin position="219"/>
        <end position="271"/>
    </location>
</feature>
<dbReference type="InterPro" id="IPR043128">
    <property type="entry name" value="Rev_trsase/Diguanyl_cyclase"/>
</dbReference>
<dbReference type="Gene3D" id="6.10.340.10">
    <property type="match status" value="1"/>
</dbReference>
<dbReference type="SUPFAM" id="SSF55785">
    <property type="entry name" value="PYP-like sensor domain (PAS domain)"/>
    <property type="match status" value="1"/>
</dbReference>
<keyword evidence="4" id="KW-0812">Transmembrane</keyword>
<feature type="domain" description="EAL" evidence="7">
    <location>
        <begin position="445"/>
        <end position="695"/>
    </location>
</feature>
<feature type="domain" description="PAS" evidence="5">
    <location>
        <begin position="145"/>
        <end position="197"/>
    </location>
</feature>
<dbReference type="SMART" id="SM00086">
    <property type="entry name" value="PAC"/>
    <property type="match status" value="1"/>
</dbReference>
<dbReference type="SMART" id="SM00052">
    <property type="entry name" value="EAL"/>
    <property type="match status" value="1"/>
</dbReference>
<comment type="subcellular location">
    <subcellularLocation>
        <location evidence="1">Cell membrane</location>
    </subcellularLocation>
</comment>
<keyword evidence="2" id="KW-1003">Cell membrane</keyword>
<dbReference type="InterPro" id="IPR001610">
    <property type="entry name" value="PAC"/>
</dbReference>
<dbReference type="SMART" id="SM00267">
    <property type="entry name" value="GGDEF"/>
    <property type="match status" value="1"/>
</dbReference>
<dbReference type="InterPro" id="IPR052155">
    <property type="entry name" value="Biofilm_reg_signaling"/>
</dbReference>
<dbReference type="InterPro" id="IPR003660">
    <property type="entry name" value="HAMP_dom"/>
</dbReference>
<proteinExistence type="predicted"/>
<dbReference type="PROSITE" id="PS50883">
    <property type="entry name" value="EAL"/>
    <property type="match status" value="1"/>
</dbReference>
<dbReference type="NCBIfam" id="TIGR00229">
    <property type="entry name" value="sensory_box"/>
    <property type="match status" value="1"/>
</dbReference>
<sequence>MKIWKSKIFLRICITQLAIILILFGLLFYLSSLIISTNSEVYNQGVMSTYSAVRDFQKTLLPIGLAFIGVSMFIMIYTAARVLKPLSQLCSAIDTIAKGNFEERVDVSNRKTETELLATRFNELIDQIQDFRTNLLKNEEQVRKQKEFLQKVINHNPNAIYAMDSEGRHTLVNKAYADFFHVIPEEMVGKKEEEFNPIRIQTQTFLKENQQVINTLEELETEVSIFDPNGKQYWLDVVKVPIIGDEEEETQVLCVATDITERKEQEEKIRFHAYHDDLTNLPNRKMFFKRLEEELEDAKEKQEILAVLFLDLDGFKQVNDTFGHNVGDRLLQVISERIGSCIREKDTVFRLGGDEFTVILQNIEDKHVAAESAKSMMDMLTKPYEIEGNTFVMTTSIGISIYPDNGLDSSSLTKYADMAMYQGKQQGKNTYRFYTTDMESDITNNIRLKMELRNALEKNQFFIHYQPKVSLESEQIEGVEALLRWEHEELGLVSPNEFIPVIEETGMIHAIGEWILKTVCTQHKVWRDQGYPTLKVAVNLSPIQLKDPDIIEKITDILQETNMEPEWLEFEITETSLIENKKEATKILKKLRKMGIRIAIDDFGTGYSSLHLLKRLPVDILKIDRAFIQDNDDHAILESILEMAKKLQLTVVAEGVETKEQLDYLKDQYCQEAQGFFISHPLSKEKLESFVNAQLSREKSKYLKIC</sequence>
<evidence type="ECO:0000259" key="8">
    <source>
        <dbReference type="PROSITE" id="PS50885"/>
    </source>
</evidence>
<evidence type="ECO:0000256" key="4">
    <source>
        <dbReference type="SAM" id="Phobius"/>
    </source>
</evidence>
<protein>
    <submittedName>
        <fullName evidence="10">EAL domain-containing protein</fullName>
    </submittedName>
</protein>
<dbReference type="RefSeq" id="WP_272437696.1">
    <property type="nucleotide sequence ID" value="NZ_JAMQKB010000023.1"/>
</dbReference>
<evidence type="ECO:0000256" key="2">
    <source>
        <dbReference type="ARBA" id="ARBA00022475"/>
    </source>
</evidence>
<evidence type="ECO:0000313" key="11">
    <source>
        <dbReference type="Proteomes" id="UP001145050"/>
    </source>
</evidence>
<dbReference type="InterPro" id="IPR029787">
    <property type="entry name" value="Nucleotide_cyclase"/>
</dbReference>
<dbReference type="CDD" id="cd01948">
    <property type="entry name" value="EAL"/>
    <property type="match status" value="1"/>
</dbReference>
<evidence type="ECO:0000259" key="7">
    <source>
        <dbReference type="PROSITE" id="PS50883"/>
    </source>
</evidence>
<reference evidence="10" key="1">
    <citation type="submission" date="2022-06" db="EMBL/GenBank/DDBJ databases">
        <title>Aquibacillus sp. a new bacterium isolated from soil saline samples.</title>
        <authorList>
            <person name="Galisteo C."/>
            <person name="De La Haba R."/>
            <person name="Sanchez-Porro C."/>
            <person name="Ventosa A."/>
        </authorList>
    </citation>
    <scope>NUCLEOTIDE SEQUENCE</scope>
    <source>
        <strain evidence="10">3ASR75-11</strain>
    </source>
</reference>
<accession>A0A9X3WTX8</accession>
<dbReference type="Pfam" id="PF00672">
    <property type="entry name" value="HAMP"/>
    <property type="match status" value="1"/>
</dbReference>
<dbReference type="NCBIfam" id="TIGR00254">
    <property type="entry name" value="GGDEF"/>
    <property type="match status" value="1"/>
</dbReference>
<dbReference type="InterPro" id="IPR001633">
    <property type="entry name" value="EAL_dom"/>
</dbReference>
<dbReference type="InterPro" id="IPR000014">
    <property type="entry name" value="PAS"/>
</dbReference>
<dbReference type="Pfam" id="PF00990">
    <property type="entry name" value="GGDEF"/>
    <property type="match status" value="1"/>
</dbReference>
<dbReference type="SUPFAM" id="SSF55073">
    <property type="entry name" value="Nucleotide cyclase"/>
    <property type="match status" value="1"/>
</dbReference>
<feature type="domain" description="HAMP" evidence="8">
    <location>
        <begin position="80"/>
        <end position="133"/>
    </location>
</feature>
<dbReference type="AlphaFoldDB" id="A0A9X3WTX8"/>
<dbReference type="GO" id="GO:0007165">
    <property type="term" value="P:signal transduction"/>
    <property type="evidence" value="ECO:0007669"/>
    <property type="project" value="InterPro"/>
</dbReference>
<dbReference type="CDD" id="cd00130">
    <property type="entry name" value="PAS"/>
    <property type="match status" value="1"/>
</dbReference>
<dbReference type="SUPFAM" id="SSF141868">
    <property type="entry name" value="EAL domain-like"/>
    <property type="match status" value="1"/>
</dbReference>
<dbReference type="EMBL" id="JAMQKB010000023">
    <property type="protein sequence ID" value="MDC3425877.1"/>
    <property type="molecule type" value="Genomic_DNA"/>
</dbReference>
<dbReference type="Gene3D" id="3.20.20.450">
    <property type="entry name" value="EAL domain"/>
    <property type="match status" value="1"/>
</dbReference>
<dbReference type="CDD" id="cd01949">
    <property type="entry name" value="GGDEF"/>
    <property type="match status" value="1"/>
</dbReference>
<dbReference type="PANTHER" id="PTHR44757">
    <property type="entry name" value="DIGUANYLATE CYCLASE DGCP"/>
    <property type="match status" value="1"/>
</dbReference>
<dbReference type="CDD" id="cd06225">
    <property type="entry name" value="HAMP"/>
    <property type="match status" value="1"/>
</dbReference>
<evidence type="ECO:0000259" key="6">
    <source>
        <dbReference type="PROSITE" id="PS50113"/>
    </source>
</evidence>
<dbReference type="PROSITE" id="PS50887">
    <property type="entry name" value="GGDEF"/>
    <property type="match status" value="1"/>
</dbReference>
<evidence type="ECO:0000259" key="9">
    <source>
        <dbReference type="PROSITE" id="PS50887"/>
    </source>
</evidence>
<dbReference type="FunFam" id="3.20.20.450:FF:000001">
    <property type="entry name" value="Cyclic di-GMP phosphodiesterase yahA"/>
    <property type="match status" value="1"/>
</dbReference>
<dbReference type="Pfam" id="PF00563">
    <property type="entry name" value="EAL"/>
    <property type="match status" value="1"/>
</dbReference>
<dbReference type="PROSITE" id="PS50113">
    <property type="entry name" value="PAC"/>
    <property type="match status" value="1"/>
</dbReference>
<dbReference type="Pfam" id="PF08448">
    <property type="entry name" value="PAS_4"/>
    <property type="match status" value="1"/>
</dbReference>
<dbReference type="SUPFAM" id="SSF158472">
    <property type="entry name" value="HAMP domain-like"/>
    <property type="match status" value="1"/>
</dbReference>
<feature type="domain" description="GGDEF" evidence="9">
    <location>
        <begin position="303"/>
        <end position="436"/>
    </location>
</feature>
<dbReference type="FunFam" id="3.30.70.270:FF:000001">
    <property type="entry name" value="Diguanylate cyclase domain protein"/>
    <property type="match status" value="1"/>
</dbReference>
<evidence type="ECO:0000256" key="3">
    <source>
        <dbReference type="ARBA" id="ARBA00023136"/>
    </source>
</evidence>
<feature type="transmembrane region" description="Helical" evidence="4">
    <location>
        <begin position="60"/>
        <end position="80"/>
    </location>
</feature>
<evidence type="ECO:0000259" key="5">
    <source>
        <dbReference type="PROSITE" id="PS50112"/>
    </source>
</evidence>
<dbReference type="PANTHER" id="PTHR44757:SF2">
    <property type="entry name" value="BIOFILM ARCHITECTURE MAINTENANCE PROTEIN MBAA"/>
    <property type="match status" value="1"/>
</dbReference>
<dbReference type="InterPro" id="IPR035965">
    <property type="entry name" value="PAS-like_dom_sf"/>
</dbReference>
<name>A0A9X3WTX8_9BACI</name>
<keyword evidence="3 4" id="KW-0472">Membrane</keyword>
<organism evidence="10 11">
    <name type="scientific">Terrihalobacillus insolitus</name>
    <dbReference type="NCBI Taxonomy" id="2950438"/>
    <lineage>
        <taxon>Bacteria</taxon>
        <taxon>Bacillati</taxon>
        <taxon>Bacillota</taxon>
        <taxon>Bacilli</taxon>
        <taxon>Bacillales</taxon>
        <taxon>Bacillaceae</taxon>
        <taxon>Terrihalobacillus</taxon>
    </lineage>
</organism>
<dbReference type="InterPro" id="IPR035919">
    <property type="entry name" value="EAL_sf"/>
</dbReference>
<feature type="transmembrane region" description="Helical" evidence="4">
    <location>
        <begin position="12"/>
        <end position="35"/>
    </location>
</feature>
<comment type="caution">
    <text evidence="10">The sequence shown here is derived from an EMBL/GenBank/DDBJ whole genome shotgun (WGS) entry which is preliminary data.</text>
</comment>
<keyword evidence="11" id="KW-1185">Reference proteome</keyword>